<feature type="transmembrane region" description="Helical" evidence="1">
    <location>
        <begin position="108"/>
        <end position="131"/>
    </location>
</feature>
<evidence type="ECO:0000313" key="3">
    <source>
        <dbReference type="Proteomes" id="UP000589716"/>
    </source>
</evidence>
<keyword evidence="1" id="KW-0812">Transmembrane</keyword>
<dbReference type="AlphaFoldDB" id="A0A853IXN9"/>
<feature type="transmembrane region" description="Helical" evidence="1">
    <location>
        <begin position="35"/>
        <end position="55"/>
    </location>
</feature>
<feature type="transmembrane region" description="Helical" evidence="1">
    <location>
        <begin position="84"/>
        <end position="102"/>
    </location>
</feature>
<keyword evidence="3" id="KW-1185">Reference proteome</keyword>
<evidence type="ECO:0000313" key="2">
    <source>
        <dbReference type="EMBL" id="NZA02500.1"/>
    </source>
</evidence>
<feature type="transmembrane region" description="Helical" evidence="1">
    <location>
        <begin position="196"/>
        <end position="217"/>
    </location>
</feature>
<feature type="transmembrane region" description="Helical" evidence="1">
    <location>
        <begin position="292"/>
        <end position="315"/>
    </location>
</feature>
<name>A0A853IXN9_9BURK</name>
<dbReference type="EMBL" id="JACCKX010000001">
    <property type="protein sequence ID" value="NZA02500.1"/>
    <property type="molecule type" value="Genomic_DNA"/>
</dbReference>
<dbReference type="Pfam" id="PF05987">
    <property type="entry name" value="DUF898"/>
    <property type="match status" value="1"/>
</dbReference>
<reference evidence="2 3" key="1">
    <citation type="submission" date="2020-07" db="EMBL/GenBank/DDBJ databases">
        <authorList>
            <person name="Maaloum M."/>
        </authorList>
    </citation>
    <scope>NUCLEOTIDE SEQUENCE [LARGE SCALE GENOMIC DNA]</scope>
    <source>
        <strain evidence="2 3">GCS-AN-3</strain>
    </source>
</reference>
<feature type="transmembrane region" description="Helical" evidence="1">
    <location>
        <begin position="250"/>
        <end position="272"/>
    </location>
</feature>
<dbReference type="RefSeq" id="WP_180550829.1">
    <property type="nucleotide sequence ID" value="NZ_JACCKX010000001.1"/>
</dbReference>
<organism evidence="2 3">
    <name type="scientific">Ottowia beijingensis</name>
    <dbReference type="NCBI Taxonomy" id="1207057"/>
    <lineage>
        <taxon>Bacteria</taxon>
        <taxon>Pseudomonadati</taxon>
        <taxon>Pseudomonadota</taxon>
        <taxon>Betaproteobacteria</taxon>
        <taxon>Burkholderiales</taxon>
        <taxon>Comamonadaceae</taxon>
        <taxon>Ottowia</taxon>
    </lineage>
</organism>
<protein>
    <submittedName>
        <fullName evidence="2">DUF898 domain-containing protein</fullName>
    </submittedName>
</protein>
<evidence type="ECO:0000256" key="1">
    <source>
        <dbReference type="SAM" id="Phobius"/>
    </source>
</evidence>
<sequence length="420" mass="45859">MVTALTDSAPRERRTARPAIVAHPVEFTGSGREYFRVWIVNLLLSIVTLGLYTPWARRRTAQYFYSHTHVAGSPLEFVAETRRMVFGFLAFAGLYLAYQMALETGQQLAAGLLFFGFAVLAPFLWASAMRFRLGATRWRGIRLAFTASWKEVYIASWPVFAIAAIWTAVFFGAAALSPDMPTGIAQEPGSVPKLPALQASTFALFGLAVLLTLLCVIRLEYNYRRLLVARARIGGQVGRWKPVYADFVKVWLATVGFFLLCVVALLALLGLVAGGSMLVLPHFVKGMFEAGAAGVIFVIVLSLIATLLFVILASLPARAYREARMFQLVWNNVGFSHIARSKTSLRTAAFVGLRVKNMLLTVLTLGFYRPFAVASEYAAKVGSVTLHIKGGTDQLAGELVKQQGAFGDAAADMMGLDLIG</sequence>
<comment type="caution">
    <text evidence="2">The sequence shown here is derived from an EMBL/GenBank/DDBJ whole genome shotgun (WGS) entry which is preliminary data.</text>
</comment>
<dbReference type="InterPro" id="IPR010295">
    <property type="entry name" value="DUF898"/>
</dbReference>
<keyword evidence="1" id="KW-0472">Membrane</keyword>
<dbReference type="Proteomes" id="UP000589716">
    <property type="component" value="Unassembled WGS sequence"/>
</dbReference>
<feature type="transmembrane region" description="Helical" evidence="1">
    <location>
        <begin position="152"/>
        <end position="176"/>
    </location>
</feature>
<accession>A0A853IXN9</accession>
<gene>
    <name evidence="2" type="ORF">H0I39_13365</name>
</gene>
<proteinExistence type="predicted"/>
<keyword evidence="1" id="KW-1133">Transmembrane helix</keyword>